<feature type="chain" id="PRO_5017487530" evidence="3">
    <location>
        <begin position="29"/>
        <end position="180"/>
    </location>
</feature>
<accession>A0A3B3SI56</accession>
<dbReference type="GO" id="GO:0005634">
    <property type="term" value="C:nucleus"/>
    <property type="evidence" value="ECO:0007669"/>
    <property type="project" value="TreeGrafter"/>
</dbReference>
<keyword evidence="5" id="KW-1185">Reference proteome</keyword>
<comment type="similarity">
    <text evidence="1">Belongs to the RCAN family.</text>
</comment>
<keyword evidence="3" id="KW-0732">Signal</keyword>
<dbReference type="PANTHER" id="PTHR10300">
    <property type="entry name" value="CALCIPRESSIN"/>
    <property type="match status" value="1"/>
</dbReference>
<evidence type="ECO:0000256" key="1">
    <source>
        <dbReference type="ARBA" id="ARBA00008209"/>
    </source>
</evidence>
<protein>
    <submittedName>
        <fullName evidence="4">Uncharacterized protein</fullName>
    </submittedName>
</protein>
<evidence type="ECO:0000256" key="3">
    <source>
        <dbReference type="SAM" id="SignalP"/>
    </source>
</evidence>
<dbReference type="STRING" id="1676925.ENSPKIP00000030412"/>
<dbReference type="Proteomes" id="UP000261540">
    <property type="component" value="Unplaced"/>
</dbReference>
<evidence type="ECO:0000313" key="5">
    <source>
        <dbReference type="Proteomes" id="UP000261540"/>
    </source>
</evidence>
<name>A0A3B3SI56_9TELE</name>
<reference evidence="4" key="2">
    <citation type="submission" date="2025-09" db="UniProtKB">
        <authorList>
            <consortium name="Ensembl"/>
        </authorList>
    </citation>
    <scope>IDENTIFICATION</scope>
</reference>
<dbReference type="Ensembl" id="ENSPKIT00000011228.1">
    <property type="protein sequence ID" value="ENSPKIP00000030412.1"/>
    <property type="gene ID" value="ENSPKIG00000011262.1"/>
</dbReference>
<dbReference type="AlphaFoldDB" id="A0A3B3SI56"/>
<evidence type="ECO:0000256" key="2">
    <source>
        <dbReference type="ARBA" id="ARBA00024927"/>
    </source>
</evidence>
<dbReference type="GO" id="GO:0008597">
    <property type="term" value="F:calcium-dependent protein serine/threonine phosphatase regulator activity"/>
    <property type="evidence" value="ECO:0007669"/>
    <property type="project" value="TreeGrafter"/>
</dbReference>
<dbReference type="GeneTree" id="ENSGT00940000159870"/>
<dbReference type="GO" id="GO:0005737">
    <property type="term" value="C:cytoplasm"/>
    <property type="evidence" value="ECO:0007669"/>
    <property type="project" value="TreeGrafter"/>
</dbReference>
<sequence length="180" mass="19850">HSSWSLKLPFHTGVTCLWLCVMAGFLHAQAKFEELFRSFDGGVTFQFFKSFRHVRVAFSDALAAAEAKERLNKSVFNGKEMRLHFAQVGGLPLPLCVSPPLSSLPGWEEPQDATPILNCDLFCDISKTDAGEEFELHSGTPTTPSVVVHICGGDEAEGGRQSHPKIIETRRPDYVPAVLH</sequence>
<reference evidence="4" key="1">
    <citation type="submission" date="2025-08" db="UniProtKB">
        <authorList>
            <consortium name="Ensembl"/>
        </authorList>
    </citation>
    <scope>IDENTIFICATION</scope>
</reference>
<dbReference type="InterPro" id="IPR035979">
    <property type="entry name" value="RBD_domain_sf"/>
</dbReference>
<dbReference type="Pfam" id="PF04847">
    <property type="entry name" value="Calcipressin"/>
    <property type="match status" value="1"/>
</dbReference>
<dbReference type="GO" id="GO:0019722">
    <property type="term" value="P:calcium-mediated signaling"/>
    <property type="evidence" value="ECO:0007669"/>
    <property type="project" value="InterPro"/>
</dbReference>
<dbReference type="PANTHER" id="PTHR10300:SF4">
    <property type="entry name" value="CALCIPRESSIN-1"/>
    <property type="match status" value="1"/>
</dbReference>
<organism evidence="4 5">
    <name type="scientific">Paramormyrops kingsleyae</name>
    <dbReference type="NCBI Taxonomy" id="1676925"/>
    <lineage>
        <taxon>Eukaryota</taxon>
        <taxon>Metazoa</taxon>
        <taxon>Chordata</taxon>
        <taxon>Craniata</taxon>
        <taxon>Vertebrata</taxon>
        <taxon>Euteleostomi</taxon>
        <taxon>Actinopterygii</taxon>
        <taxon>Neopterygii</taxon>
        <taxon>Teleostei</taxon>
        <taxon>Osteoglossocephala</taxon>
        <taxon>Osteoglossomorpha</taxon>
        <taxon>Osteoglossiformes</taxon>
        <taxon>Mormyridae</taxon>
        <taxon>Paramormyrops</taxon>
    </lineage>
</organism>
<dbReference type="InterPro" id="IPR006931">
    <property type="entry name" value="Calcipressin"/>
</dbReference>
<evidence type="ECO:0000313" key="4">
    <source>
        <dbReference type="Ensembl" id="ENSPKIP00000030412.1"/>
    </source>
</evidence>
<dbReference type="GO" id="GO:0003676">
    <property type="term" value="F:nucleic acid binding"/>
    <property type="evidence" value="ECO:0007669"/>
    <property type="project" value="InterPro"/>
</dbReference>
<comment type="function">
    <text evidence="2">Inhibits calcineurin-dependent transcriptional responses by binding to the catalytic domain of calcineurin A. Could play a role during central nervous system development.</text>
</comment>
<dbReference type="Gene3D" id="3.30.70.330">
    <property type="match status" value="1"/>
</dbReference>
<dbReference type="SUPFAM" id="SSF54928">
    <property type="entry name" value="RNA-binding domain, RBD"/>
    <property type="match status" value="1"/>
</dbReference>
<proteinExistence type="inferred from homology"/>
<dbReference type="InterPro" id="IPR012677">
    <property type="entry name" value="Nucleotide-bd_a/b_plait_sf"/>
</dbReference>
<feature type="signal peptide" evidence="3">
    <location>
        <begin position="1"/>
        <end position="28"/>
    </location>
</feature>